<accession>A0ABS9E380</accession>
<proteinExistence type="predicted"/>
<comment type="caution">
    <text evidence="3">The sequence shown here is derived from an EMBL/GenBank/DDBJ whole genome shotgun (WGS) entry which is preliminary data.</text>
</comment>
<dbReference type="InterPro" id="IPR006171">
    <property type="entry name" value="TOPRIM_dom"/>
</dbReference>
<reference evidence="3 4" key="1">
    <citation type="submission" date="2022-01" db="EMBL/GenBank/DDBJ databases">
        <authorList>
            <person name="Won M."/>
            <person name="Kim S.-J."/>
            <person name="Kwon S.-W."/>
        </authorList>
    </citation>
    <scope>NUCLEOTIDE SEQUENCE [LARGE SCALE GENOMIC DNA]</scope>
    <source>
        <strain evidence="3 4">KCTC 23505</strain>
    </source>
</reference>
<sequence length="347" mass="37107">MTLCCVEAVDRLRHKAQPQIRNITFAATCSVLCCIQHKTDAMTGEHGDLLDLIAASRGFGQLRDALAEARVFLSPPRPESPRHLSLRVAGSSLRSRASSAVPAAAPSGPLTGGSGEAARRLFQAGRPIIGTPAEAYLRARGIFAPLDASNLRYHPAVYYRAHEGVPRQVWPALLAAVTDPEGRITGVHRTWLDPARPAKAPLADPRRALGHLLGNGVRFGTGRGVLAAGEGLETILSLKSVLPALPMIAGLSANHLAALWLPPPLRRLYVARDNDEAGCRAAERLRIRGAASGLEVRDLVPVLDDFNTDLVQLGPAAMLRSLVPQLVPADRVRFVPPEFRRGGRGGT</sequence>
<feature type="domain" description="Toprim" evidence="1">
    <location>
        <begin position="226"/>
        <end position="315"/>
    </location>
</feature>
<name>A0ABS9E380_9PROT</name>
<evidence type="ECO:0000259" key="2">
    <source>
        <dbReference type="Pfam" id="PF23639"/>
    </source>
</evidence>
<dbReference type="InterPro" id="IPR055570">
    <property type="entry name" value="DUF7146"/>
</dbReference>
<dbReference type="Pfam" id="PF13362">
    <property type="entry name" value="Toprim_3"/>
    <property type="match status" value="1"/>
</dbReference>
<dbReference type="Proteomes" id="UP001521209">
    <property type="component" value="Unassembled WGS sequence"/>
</dbReference>
<evidence type="ECO:0000313" key="3">
    <source>
        <dbReference type="EMBL" id="MCF3948845.1"/>
    </source>
</evidence>
<dbReference type="EMBL" id="JAKGBZ010000092">
    <property type="protein sequence ID" value="MCF3948845.1"/>
    <property type="molecule type" value="Genomic_DNA"/>
</dbReference>
<protein>
    <submittedName>
        <fullName evidence="3">Toprim domain-containing protein</fullName>
    </submittedName>
</protein>
<organism evidence="3 4">
    <name type="scientific">Acidiphilium iwatense</name>
    <dbReference type="NCBI Taxonomy" id="768198"/>
    <lineage>
        <taxon>Bacteria</taxon>
        <taxon>Pseudomonadati</taxon>
        <taxon>Pseudomonadota</taxon>
        <taxon>Alphaproteobacteria</taxon>
        <taxon>Acetobacterales</taxon>
        <taxon>Acidocellaceae</taxon>
        <taxon>Acidiphilium</taxon>
    </lineage>
</organism>
<evidence type="ECO:0000313" key="4">
    <source>
        <dbReference type="Proteomes" id="UP001521209"/>
    </source>
</evidence>
<gene>
    <name evidence="3" type="ORF">L2A60_19570</name>
</gene>
<keyword evidence="4" id="KW-1185">Reference proteome</keyword>
<dbReference type="CDD" id="cd01029">
    <property type="entry name" value="TOPRIM_primases"/>
    <property type="match status" value="1"/>
</dbReference>
<evidence type="ECO:0000259" key="1">
    <source>
        <dbReference type="Pfam" id="PF13362"/>
    </source>
</evidence>
<dbReference type="InterPro" id="IPR034154">
    <property type="entry name" value="TOPRIM_DnaG/twinkle"/>
</dbReference>
<dbReference type="Pfam" id="PF23639">
    <property type="entry name" value="DUF7146"/>
    <property type="match status" value="1"/>
</dbReference>
<feature type="domain" description="DUF7146" evidence="2">
    <location>
        <begin position="115"/>
        <end position="219"/>
    </location>
</feature>